<dbReference type="Proteomes" id="UP000005737">
    <property type="component" value="Unassembled WGS sequence"/>
</dbReference>
<sequence length="328" mass="37093">MVPLVSPLSHELATEAIALARQQGFDLVGFTDLHISEEEKQHFRSFVEEGRPAEMSWFSRHQELRLNPGRLLAYESTDETDEVSAQSALVLGMLYRDPDYDRALEDSRFRIARYAVGRDYHKVMKKRAAPLTALFEKAGIQARVCVDSAPLPEKLLARKAGLGWQGKHTNLIHPEKGSFFALAVILLSASTPASAMNPELADLCRSCNLCIEACPTGALEPYRIEPRKCLSYITIESKEDRHRQADRRQGWVFGCDICQEVCPYNRSPRGRRAIRSEPEFAPRPVIYAMLNESPDEAVWEETAGMALRRVSLEQMQFNYSFVKEAGTE</sequence>
<dbReference type="InterPro" id="IPR004453">
    <property type="entry name" value="QueG"/>
</dbReference>
<dbReference type="Gene3D" id="3.30.70.20">
    <property type="match status" value="1"/>
</dbReference>
<dbReference type="InterPro" id="IPR017896">
    <property type="entry name" value="4Fe4S_Fe-S-bd"/>
</dbReference>
<dbReference type="EMBL" id="JH597773">
    <property type="protein sequence ID" value="EHQ06003.1"/>
    <property type="molecule type" value="Genomic_DNA"/>
</dbReference>
<dbReference type="Pfam" id="PF08331">
    <property type="entry name" value="QueG_DUF1730"/>
    <property type="match status" value="1"/>
</dbReference>
<evidence type="ECO:0000313" key="10">
    <source>
        <dbReference type="EMBL" id="EHQ06003.1"/>
    </source>
</evidence>
<keyword evidence="7" id="KW-0408">Iron</keyword>
<dbReference type="GO" id="GO:0051539">
    <property type="term" value="F:4 iron, 4 sulfur cluster binding"/>
    <property type="evidence" value="ECO:0007669"/>
    <property type="project" value="UniProtKB-KW"/>
</dbReference>
<dbReference type="GO" id="GO:0008616">
    <property type="term" value="P:tRNA queuosine(34) biosynthetic process"/>
    <property type="evidence" value="ECO:0007669"/>
    <property type="project" value="UniProtKB-KW"/>
</dbReference>
<organism evidence="10 11">
    <name type="scientific">Leptonema illini DSM 21528</name>
    <dbReference type="NCBI Taxonomy" id="929563"/>
    <lineage>
        <taxon>Bacteria</taxon>
        <taxon>Pseudomonadati</taxon>
        <taxon>Spirochaetota</taxon>
        <taxon>Spirochaetia</taxon>
        <taxon>Leptospirales</taxon>
        <taxon>Leptospiraceae</taxon>
        <taxon>Leptonema</taxon>
    </lineage>
</organism>
<dbReference type="PANTHER" id="PTHR30002:SF4">
    <property type="entry name" value="EPOXYQUEUOSINE REDUCTASE"/>
    <property type="match status" value="1"/>
</dbReference>
<dbReference type="PANTHER" id="PTHR30002">
    <property type="entry name" value="EPOXYQUEUOSINE REDUCTASE"/>
    <property type="match status" value="1"/>
</dbReference>
<protein>
    <recommendedName>
        <fullName evidence="9">4Fe-4S ferredoxin-type domain-containing protein</fullName>
    </recommendedName>
</protein>
<reference evidence="10 11" key="1">
    <citation type="submission" date="2011-10" db="EMBL/GenBank/DDBJ databases">
        <title>The Improved High-Quality Draft genome of Leptonema illini DSM 21528.</title>
        <authorList>
            <consortium name="US DOE Joint Genome Institute (JGI-PGF)"/>
            <person name="Lucas S."/>
            <person name="Copeland A."/>
            <person name="Lapidus A."/>
            <person name="Glavina del Rio T."/>
            <person name="Dalin E."/>
            <person name="Tice H."/>
            <person name="Bruce D."/>
            <person name="Goodwin L."/>
            <person name="Pitluck S."/>
            <person name="Peters L."/>
            <person name="Mikhailova N."/>
            <person name="Held B."/>
            <person name="Kyrpides N."/>
            <person name="Mavromatis K."/>
            <person name="Ivanova N."/>
            <person name="Markowitz V."/>
            <person name="Cheng J.-F."/>
            <person name="Hugenholtz P."/>
            <person name="Woyke T."/>
            <person name="Wu D."/>
            <person name="Gronow S."/>
            <person name="Wellnitz S."/>
            <person name="Brambilla E.-M."/>
            <person name="Klenk H.-P."/>
            <person name="Eisen J.A."/>
        </authorList>
    </citation>
    <scope>NUCLEOTIDE SEQUENCE [LARGE SCALE GENOMIC DNA]</scope>
    <source>
        <strain evidence="10 11">DSM 21528</strain>
    </source>
</reference>
<evidence type="ECO:0000256" key="2">
    <source>
        <dbReference type="ARBA" id="ARBA00022490"/>
    </source>
</evidence>
<keyword evidence="2" id="KW-0963">Cytoplasm</keyword>
<keyword evidence="6" id="KW-0560">Oxidoreductase</keyword>
<evidence type="ECO:0000259" key="9">
    <source>
        <dbReference type="PROSITE" id="PS51379"/>
    </source>
</evidence>
<dbReference type="HOGENOM" id="CLU_030790_0_0_12"/>
<evidence type="ECO:0000256" key="1">
    <source>
        <dbReference type="ARBA" id="ARBA00022485"/>
    </source>
</evidence>
<dbReference type="Pfam" id="PF13484">
    <property type="entry name" value="Fer4_16"/>
    <property type="match status" value="1"/>
</dbReference>
<evidence type="ECO:0000256" key="5">
    <source>
        <dbReference type="ARBA" id="ARBA00022785"/>
    </source>
</evidence>
<keyword evidence="3" id="KW-0819">tRNA processing</keyword>
<evidence type="ECO:0000256" key="8">
    <source>
        <dbReference type="ARBA" id="ARBA00023014"/>
    </source>
</evidence>
<name>H2CJ63_9LEPT</name>
<evidence type="ECO:0000256" key="6">
    <source>
        <dbReference type="ARBA" id="ARBA00023002"/>
    </source>
</evidence>
<feature type="domain" description="4Fe-4S ferredoxin-type" evidence="9">
    <location>
        <begin position="196"/>
        <end position="224"/>
    </location>
</feature>
<dbReference type="GO" id="GO:0046872">
    <property type="term" value="F:metal ion binding"/>
    <property type="evidence" value="ECO:0007669"/>
    <property type="project" value="UniProtKB-KW"/>
</dbReference>
<dbReference type="PROSITE" id="PS00198">
    <property type="entry name" value="4FE4S_FER_1"/>
    <property type="match status" value="1"/>
</dbReference>
<keyword evidence="1" id="KW-0004">4Fe-4S</keyword>
<gene>
    <name evidence="10" type="ORF">Lepil_1312</name>
</gene>
<keyword evidence="5" id="KW-0671">Queuosine biosynthesis</keyword>
<proteinExistence type="predicted"/>
<keyword evidence="8" id="KW-0411">Iron-sulfur</keyword>
<dbReference type="NCBIfam" id="TIGR00276">
    <property type="entry name" value="tRNA epoxyqueuosine(34) reductase QueG"/>
    <property type="match status" value="1"/>
</dbReference>
<dbReference type="AlphaFoldDB" id="H2CJ63"/>
<evidence type="ECO:0000256" key="7">
    <source>
        <dbReference type="ARBA" id="ARBA00023004"/>
    </source>
</evidence>
<dbReference type="InterPro" id="IPR017900">
    <property type="entry name" value="4Fe4S_Fe_S_CS"/>
</dbReference>
<evidence type="ECO:0000256" key="4">
    <source>
        <dbReference type="ARBA" id="ARBA00022723"/>
    </source>
</evidence>
<keyword evidence="11" id="KW-1185">Reference proteome</keyword>
<evidence type="ECO:0000313" key="11">
    <source>
        <dbReference type="Proteomes" id="UP000005737"/>
    </source>
</evidence>
<dbReference type="InterPro" id="IPR013542">
    <property type="entry name" value="QueG_DUF1730"/>
</dbReference>
<dbReference type="PROSITE" id="PS51379">
    <property type="entry name" value="4FE4S_FER_2"/>
    <property type="match status" value="1"/>
</dbReference>
<keyword evidence="4" id="KW-0479">Metal-binding</keyword>
<accession>H2CJ63</accession>
<evidence type="ECO:0000256" key="3">
    <source>
        <dbReference type="ARBA" id="ARBA00022694"/>
    </source>
</evidence>
<dbReference type="GO" id="GO:0052693">
    <property type="term" value="F:epoxyqueuosine reductase activity"/>
    <property type="evidence" value="ECO:0007669"/>
    <property type="project" value="TreeGrafter"/>
</dbReference>
<dbReference type="STRING" id="183.GCA_002009735_02342"/>
<dbReference type="SUPFAM" id="SSF46548">
    <property type="entry name" value="alpha-helical ferredoxin"/>
    <property type="match status" value="1"/>
</dbReference>